<feature type="domain" description="Glycosyl hydrolase family 31 C-terminal" evidence="5">
    <location>
        <begin position="579"/>
        <end position="664"/>
    </location>
</feature>
<evidence type="ECO:0000313" key="6">
    <source>
        <dbReference type="EMBL" id="HGI74118.1"/>
    </source>
</evidence>
<dbReference type="PANTHER" id="PTHR43863:SF2">
    <property type="entry name" value="MALTASE-GLUCOAMYLASE"/>
    <property type="match status" value="1"/>
</dbReference>
<dbReference type="GO" id="GO:0030246">
    <property type="term" value="F:carbohydrate binding"/>
    <property type="evidence" value="ECO:0007669"/>
    <property type="project" value="InterPro"/>
</dbReference>
<dbReference type="SUPFAM" id="SSF74650">
    <property type="entry name" value="Galactose mutarotase-like"/>
    <property type="match status" value="1"/>
</dbReference>
<dbReference type="CDD" id="cd06591">
    <property type="entry name" value="GH31_xylosidase_XylS"/>
    <property type="match status" value="1"/>
</dbReference>
<dbReference type="InterPro" id="IPR048395">
    <property type="entry name" value="Glyco_hydro_31_C"/>
</dbReference>
<evidence type="ECO:0000259" key="3">
    <source>
        <dbReference type="Pfam" id="PF01055"/>
    </source>
</evidence>
<dbReference type="InterPro" id="IPR051816">
    <property type="entry name" value="Glycosyl_Hydrolase_31"/>
</dbReference>
<dbReference type="InterPro" id="IPR017853">
    <property type="entry name" value="GH"/>
</dbReference>
<name>A0A7V4DFE7_9BACT</name>
<evidence type="ECO:0000256" key="2">
    <source>
        <dbReference type="RuleBase" id="RU361185"/>
    </source>
</evidence>
<dbReference type="Gene3D" id="2.60.40.1760">
    <property type="entry name" value="glycosyl hydrolase (family 31)"/>
    <property type="match status" value="1"/>
</dbReference>
<organism evidence="6">
    <name type="scientific">Candidatus Caldatribacterium californiense</name>
    <dbReference type="NCBI Taxonomy" id="1454726"/>
    <lineage>
        <taxon>Bacteria</taxon>
        <taxon>Pseudomonadati</taxon>
        <taxon>Atribacterota</taxon>
        <taxon>Atribacteria</taxon>
        <taxon>Atribacterales</taxon>
        <taxon>Candidatus Caldatribacteriaceae</taxon>
        <taxon>Candidatus Caldatribacterium</taxon>
    </lineage>
</organism>
<dbReference type="GO" id="GO:0004553">
    <property type="term" value="F:hydrolase activity, hydrolyzing O-glycosyl compounds"/>
    <property type="evidence" value="ECO:0007669"/>
    <property type="project" value="InterPro"/>
</dbReference>
<dbReference type="InterPro" id="IPR000322">
    <property type="entry name" value="Glyco_hydro_31_TIM"/>
</dbReference>
<keyword evidence="2" id="KW-0326">Glycosidase</keyword>
<accession>A0A7V4DFE7</accession>
<dbReference type="Pfam" id="PF21365">
    <property type="entry name" value="Glyco_hydro_31_3rd"/>
    <property type="match status" value="1"/>
</dbReference>
<dbReference type="PANTHER" id="PTHR43863">
    <property type="entry name" value="HYDROLASE, PUTATIVE (AFU_ORTHOLOGUE AFUA_1G03140)-RELATED"/>
    <property type="match status" value="1"/>
</dbReference>
<dbReference type="SUPFAM" id="SSF51445">
    <property type="entry name" value="(Trans)glycosidases"/>
    <property type="match status" value="1"/>
</dbReference>
<feature type="domain" description="Glycoside hydrolase family 31 TIM barrel" evidence="3">
    <location>
        <begin position="224"/>
        <end position="568"/>
    </location>
</feature>
<evidence type="ECO:0000259" key="5">
    <source>
        <dbReference type="Pfam" id="PF21365"/>
    </source>
</evidence>
<dbReference type="Gene3D" id="2.60.40.1180">
    <property type="entry name" value="Golgi alpha-mannosidase II"/>
    <property type="match status" value="1"/>
</dbReference>
<evidence type="ECO:0000259" key="4">
    <source>
        <dbReference type="Pfam" id="PF13802"/>
    </source>
</evidence>
<protein>
    <submittedName>
        <fullName evidence="6">Glycoside hydrolase family 31 protein</fullName>
    </submittedName>
</protein>
<evidence type="ECO:0000256" key="1">
    <source>
        <dbReference type="ARBA" id="ARBA00007806"/>
    </source>
</evidence>
<dbReference type="InterPro" id="IPR011013">
    <property type="entry name" value="Gal_mutarotase_sf_dom"/>
</dbReference>
<sequence>MRFHREGTRLVAEGGGELIWIEPFGRDCLRFRSSLRGRIEPLDWTLLPQNEVEPEITITPEKATIRNGKITAEIDARGSVRYKGQNGQVLLEELWIDGRVLNADLLKARNYKARSSELFHIALYFKAHPEEHFFGMGQYANDCFDLKGCVLELAQRNTQVSIPFLLSSRGYGFVWNNPSIGRAELVRNHTLFVAEGARQIDYLVIAGDTPRDILRRYVEITGKPPMIPEWALGFWQCKLRYRTQEELLEVAREYKRRGLPRSVIVIDFFHWPHQGDWRFDPKYWPDPQRMVQELQELGVKVMVSIWPTVDIQSENYREMAERGLLIRTERGIPVLFTFRGITTIFDATNPEARKFVWEKVRENYYRYGIKMFWLDEAEPEFGMPGFGYDNVLPYDYDNLRYFLGNGLEVSNIYPFFYAQAFFEGMKEAGETEIVNLIRCAWLGSQRFGVVVWSGDIPSTFESLRKQIKAGLNMAVCGIPWWTTDIGGFYGGDPESPSFRELIVRWFQFGVFCPIFRLHGFRLPYPEDPNSCPAYELTGGPNEVWSFGDEVYAMLKELLFLRERLKPYILEGMKKAHEEGIPFMRPLFLEFPEDPTCYTVEDEYFFGPDLLVAPVVEEGARKRRVYLPRGARFTDPYTEVTYEGGQWIEADAPIERIPVFLRDGARLPICE</sequence>
<dbReference type="InterPro" id="IPR013780">
    <property type="entry name" value="Glyco_hydro_b"/>
</dbReference>
<feature type="domain" description="Glycoside hydrolase family 31 N-terminal" evidence="4">
    <location>
        <begin position="24"/>
        <end position="179"/>
    </location>
</feature>
<comment type="similarity">
    <text evidence="1 2">Belongs to the glycosyl hydrolase 31 family.</text>
</comment>
<dbReference type="GO" id="GO:0005975">
    <property type="term" value="P:carbohydrate metabolic process"/>
    <property type="evidence" value="ECO:0007669"/>
    <property type="project" value="InterPro"/>
</dbReference>
<gene>
    <name evidence="6" type="ORF">ENU96_00325</name>
</gene>
<dbReference type="SUPFAM" id="SSF51011">
    <property type="entry name" value="Glycosyl hydrolase domain"/>
    <property type="match status" value="1"/>
</dbReference>
<proteinExistence type="inferred from homology"/>
<dbReference type="Gene3D" id="3.20.20.80">
    <property type="entry name" value="Glycosidases"/>
    <property type="match status" value="1"/>
</dbReference>
<reference evidence="6" key="1">
    <citation type="journal article" date="2020" name="mSystems">
        <title>Genome- and Community-Level Interaction Insights into Carbon Utilization and Element Cycling Functions of Hydrothermarchaeota in Hydrothermal Sediment.</title>
        <authorList>
            <person name="Zhou Z."/>
            <person name="Liu Y."/>
            <person name="Xu W."/>
            <person name="Pan J."/>
            <person name="Luo Z.H."/>
            <person name="Li M."/>
        </authorList>
    </citation>
    <scope>NUCLEOTIDE SEQUENCE [LARGE SCALE GENOMIC DNA]</scope>
    <source>
        <strain evidence="6">SpSt-716</strain>
    </source>
</reference>
<dbReference type="Pfam" id="PF13802">
    <property type="entry name" value="Gal_mutarotas_2"/>
    <property type="match status" value="1"/>
</dbReference>
<comment type="caution">
    <text evidence="6">The sequence shown here is derived from an EMBL/GenBank/DDBJ whole genome shotgun (WGS) entry which is preliminary data.</text>
</comment>
<dbReference type="CDD" id="cd14752">
    <property type="entry name" value="GH31_N"/>
    <property type="match status" value="1"/>
</dbReference>
<dbReference type="AlphaFoldDB" id="A0A7V4DFE7"/>
<dbReference type="InterPro" id="IPR025887">
    <property type="entry name" value="Glyco_hydro_31_N_dom"/>
</dbReference>
<dbReference type="EMBL" id="DTEN01000012">
    <property type="protein sequence ID" value="HGI74118.1"/>
    <property type="molecule type" value="Genomic_DNA"/>
</dbReference>
<keyword evidence="2 6" id="KW-0378">Hydrolase</keyword>
<dbReference type="Pfam" id="PF01055">
    <property type="entry name" value="Glyco_hydro_31_2nd"/>
    <property type="match status" value="1"/>
</dbReference>